<comment type="subcellular location">
    <subcellularLocation>
        <location evidence="1 5">Cytoplasm</location>
    </subcellularLocation>
</comment>
<dbReference type="NCBIfam" id="TIGR00496">
    <property type="entry name" value="frr"/>
    <property type="match status" value="1"/>
</dbReference>
<dbReference type="FunFam" id="3.30.1360.40:FF:000001">
    <property type="entry name" value="Ribosome-recycling factor"/>
    <property type="match status" value="1"/>
</dbReference>
<feature type="domain" description="Ribosome recycling factor" evidence="7">
    <location>
        <begin position="58"/>
        <end position="220"/>
    </location>
</feature>
<dbReference type="CDD" id="cd00520">
    <property type="entry name" value="RRF"/>
    <property type="match status" value="1"/>
</dbReference>
<feature type="compositionally biased region" description="Low complexity" evidence="6">
    <location>
        <begin position="16"/>
        <end position="35"/>
    </location>
</feature>
<dbReference type="Pfam" id="PF01765">
    <property type="entry name" value="RRF"/>
    <property type="match status" value="1"/>
</dbReference>
<keyword evidence="3 5" id="KW-0963">Cytoplasm</keyword>
<dbReference type="InterPro" id="IPR002661">
    <property type="entry name" value="Ribosome_recyc_fac"/>
</dbReference>
<evidence type="ECO:0000256" key="3">
    <source>
        <dbReference type="ARBA" id="ARBA00022490"/>
    </source>
</evidence>
<keyword evidence="4 5" id="KW-0648">Protein biosynthesis</keyword>
<dbReference type="Gene3D" id="1.10.132.20">
    <property type="entry name" value="Ribosome-recycling factor"/>
    <property type="match status" value="1"/>
</dbReference>
<protein>
    <recommendedName>
        <fullName evidence="5">Ribosome-recycling factor</fullName>
        <shortName evidence="5">RRF</shortName>
    </recommendedName>
    <alternativeName>
        <fullName evidence="5">Ribosome-releasing factor</fullName>
    </alternativeName>
</protein>
<dbReference type="PANTHER" id="PTHR20982:SF3">
    <property type="entry name" value="MITOCHONDRIAL RIBOSOME RECYCLING FACTOR PSEUDO 1"/>
    <property type="match status" value="1"/>
</dbReference>
<evidence type="ECO:0000313" key="9">
    <source>
        <dbReference type="Proteomes" id="UP000516373"/>
    </source>
</evidence>
<reference evidence="8 9" key="1">
    <citation type="journal article" date="2014" name="Int. J. Syst. Evol. Microbiol.">
        <title>Complete genome sequence of Corynebacterium casei LMG S-19264T (=DSM 44701T), isolated from a smear-ripened cheese.</title>
        <authorList>
            <consortium name="US DOE Joint Genome Institute (JGI-PGF)"/>
            <person name="Walter F."/>
            <person name="Albersmeier A."/>
            <person name="Kalinowski J."/>
            <person name="Ruckert C."/>
        </authorList>
    </citation>
    <scope>NUCLEOTIDE SEQUENCE [LARGE SCALE GENOMIC DNA]</scope>
    <source>
        <strain evidence="8 9">JCM 4255</strain>
    </source>
</reference>
<dbReference type="InterPro" id="IPR036191">
    <property type="entry name" value="RRF_sf"/>
</dbReference>
<accession>A0A7G1NQ85</accession>
<proteinExistence type="inferred from homology"/>
<name>A0A7G1NQ85_9ACTN</name>
<dbReference type="EMBL" id="AP023439">
    <property type="protein sequence ID" value="BCL23285.1"/>
    <property type="molecule type" value="Genomic_DNA"/>
</dbReference>
<evidence type="ECO:0000259" key="7">
    <source>
        <dbReference type="Pfam" id="PF01765"/>
    </source>
</evidence>
<evidence type="ECO:0000256" key="4">
    <source>
        <dbReference type="ARBA" id="ARBA00022917"/>
    </source>
</evidence>
<organism evidence="8 9">
    <name type="scientific">Streptomyces tuirus</name>
    <dbReference type="NCBI Taxonomy" id="68278"/>
    <lineage>
        <taxon>Bacteria</taxon>
        <taxon>Bacillati</taxon>
        <taxon>Actinomycetota</taxon>
        <taxon>Actinomycetes</taxon>
        <taxon>Kitasatosporales</taxon>
        <taxon>Streptomycetaceae</taxon>
        <taxon>Streptomyces</taxon>
    </lineage>
</organism>
<evidence type="ECO:0000256" key="6">
    <source>
        <dbReference type="SAM" id="MobiDB-lite"/>
    </source>
</evidence>
<dbReference type="SUPFAM" id="SSF55194">
    <property type="entry name" value="Ribosome recycling factor, RRF"/>
    <property type="match status" value="1"/>
</dbReference>
<evidence type="ECO:0000313" key="8">
    <source>
        <dbReference type="EMBL" id="BCL23285.1"/>
    </source>
</evidence>
<sequence>MDNVPPVGNRSEEDATQPAAAPHGTAAGPTQDTQEQVVIEETLLEAEEKMEKAVVVAKEDFAAIRTGRAHPAMFNKIVADYYGAPTPINQLASFSVPEPRMAVVTPFDKSALRNIEQAIRDSDLGVNPSNDGNIIRVVFPELTEERRREYIKVAKGKGEDAKISIRSVRRKAKEAIDKLIKDGEVGEDEGRRAEKELDDTTAKYVAQVDELLKHKEAELLEV</sequence>
<dbReference type="GO" id="GO:0006415">
    <property type="term" value="P:translational termination"/>
    <property type="evidence" value="ECO:0007669"/>
    <property type="project" value="UniProtKB-UniRule"/>
</dbReference>
<dbReference type="InterPro" id="IPR023584">
    <property type="entry name" value="Ribosome_recyc_fac_dom"/>
</dbReference>
<gene>
    <name evidence="5" type="primary">frr</name>
    <name evidence="8" type="ORF">GCM10017668_51280</name>
</gene>
<comment type="similarity">
    <text evidence="2 5">Belongs to the RRF family.</text>
</comment>
<dbReference type="KEGG" id="stui:GCM10017668_51280"/>
<dbReference type="Proteomes" id="UP000516373">
    <property type="component" value="Chromosome"/>
</dbReference>
<dbReference type="AlphaFoldDB" id="A0A7G1NQ85"/>
<dbReference type="HAMAP" id="MF_00040">
    <property type="entry name" value="RRF"/>
    <property type="match status" value="1"/>
</dbReference>
<dbReference type="FunFam" id="1.10.132.20:FF:000001">
    <property type="entry name" value="Ribosome-recycling factor"/>
    <property type="match status" value="1"/>
</dbReference>
<dbReference type="PANTHER" id="PTHR20982">
    <property type="entry name" value="RIBOSOME RECYCLING FACTOR"/>
    <property type="match status" value="1"/>
</dbReference>
<evidence type="ECO:0000256" key="1">
    <source>
        <dbReference type="ARBA" id="ARBA00004496"/>
    </source>
</evidence>
<evidence type="ECO:0000256" key="2">
    <source>
        <dbReference type="ARBA" id="ARBA00005912"/>
    </source>
</evidence>
<dbReference type="GO" id="GO:0005737">
    <property type="term" value="C:cytoplasm"/>
    <property type="evidence" value="ECO:0007669"/>
    <property type="project" value="UniProtKB-SubCell"/>
</dbReference>
<dbReference type="GO" id="GO:0043023">
    <property type="term" value="F:ribosomal large subunit binding"/>
    <property type="evidence" value="ECO:0007669"/>
    <property type="project" value="TreeGrafter"/>
</dbReference>
<dbReference type="Gene3D" id="3.30.1360.40">
    <property type="match status" value="1"/>
</dbReference>
<feature type="region of interest" description="Disordered" evidence="6">
    <location>
        <begin position="1"/>
        <end position="35"/>
    </location>
</feature>
<comment type="function">
    <text evidence="5">Responsible for the release of ribosomes from messenger RNA at the termination of protein biosynthesis. May increase the efficiency of translation by recycling ribosomes from one round of translation to another.</text>
</comment>
<evidence type="ECO:0000256" key="5">
    <source>
        <dbReference type="HAMAP-Rule" id="MF_00040"/>
    </source>
</evidence>